<evidence type="ECO:0000313" key="4">
    <source>
        <dbReference type="Proteomes" id="UP001642464"/>
    </source>
</evidence>
<protein>
    <submittedName>
        <fullName evidence="3">Uncharacterized protein</fullName>
    </submittedName>
</protein>
<reference evidence="3 4" key="1">
    <citation type="submission" date="2024-02" db="EMBL/GenBank/DDBJ databases">
        <authorList>
            <person name="Chen Y."/>
            <person name="Shah S."/>
            <person name="Dougan E. K."/>
            <person name="Thang M."/>
            <person name="Chan C."/>
        </authorList>
    </citation>
    <scope>NUCLEOTIDE SEQUENCE [LARGE SCALE GENOMIC DNA]</scope>
</reference>
<comment type="caution">
    <text evidence="3">The sequence shown here is derived from an EMBL/GenBank/DDBJ whole genome shotgun (WGS) entry which is preliminary data.</text>
</comment>
<evidence type="ECO:0000256" key="2">
    <source>
        <dbReference type="SAM" id="Phobius"/>
    </source>
</evidence>
<proteinExistence type="predicted"/>
<feature type="transmembrane region" description="Helical" evidence="2">
    <location>
        <begin position="428"/>
        <end position="445"/>
    </location>
</feature>
<accession>A0ABP0SI87</accession>
<keyword evidence="2" id="KW-0472">Membrane</keyword>
<organism evidence="3 4">
    <name type="scientific">Durusdinium trenchii</name>
    <dbReference type="NCBI Taxonomy" id="1381693"/>
    <lineage>
        <taxon>Eukaryota</taxon>
        <taxon>Sar</taxon>
        <taxon>Alveolata</taxon>
        <taxon>Dinophyceae</taxon>
        <taxon>Suessiales</taxon>
        <taxon>Symbiodiniaceae</taxon>
        <taxon>Durusdinium</taxon>
    </lineage>
</organism>
<name>A0ABP0SI87_9DINO</name>
<keyword evidence="2" id="KW-0812">Transmembrane</keyword>
<feature type="compositionally biased region" description="Basic and acidic residues" evidence="1">
    <location>
        <begin position="29"/>
        <end position="44"/>
    </location>
</feature>
<evidence type="ECO:0000256" key="1">
    <source>
        <dbReference type="SAM" id="MobiDB-lite"/>
    </source>
</evidence>
<feature type="transmembrane region" description="Helical" evidence="2">
    <location>
        <begin position="494"/>
        <end position="518"/>
    </location>
</feature>
<evidence type="ECO:0000313" key="3">
    <source>
        <dbReference type="EMBL" id="CAK9112107.1"/>
    </source>
</evidence>
<feature type="compositionally biased region" description="Polar residues" evidence="1">
    <location>
        <begin position="1"/>
        <end position="10"/>
    </location>
</feature>
<gene>
    <name evidence="3" type="ORF">SCF082_LOCUS51987</name>
</gene>
<keyword evidence="4" id="KW-1185">Reference proteome</keyword>
<keyword evidence="2" id="KW-1133">Transmembrane helix</keyword>
<feature type="transmembrane region" description="Helical" evidence="2">
    <location>
        <begin position="370"/>
        <end position="392"/>
    </location>
</feature>
<dbReference type="Proteomes" id="UP001642464">
    <property type="component" value="Unassembled WGS sequence"/>
</dbReference>
<feature type="transmembrane region" description="Helical" evidence="2">
    <location>
        <begin position="466"/>
        <end position="488"/>
    </location>
</feature>
<dbReference type="EMBL" id="CAXAMM010043873">
    <property type="protein sequence ID" value="CAK9112107.1"/>
    <property type="molecule type" value="Genomic_DNA"/>
</dbReference>
<sequence length="532" mass="60675">MAPMASSSEESTVDSKEDVSIDVDLEMPPTKEKPRIRSKKESWEQLPEGHRGIQIRELWDFYMPQQQWLEQQRWRCEVCHRSCTCNDCLEMMDEGERILNFFGWPEKSNHETCFCCGESAPGRFEGRNLYEVAAEMIIPSCEELQVSYVEKLRRGDGNFDGVKADTFVSHWWGEEFPKFIRALTTFAKIRCANLPWTFCAKKREHEGWAFWICAFANNQYAIEHALGDFSLGQSPRSAVMTSAFATALASVDDVVALLDDQAKIYTRIWCCFELFSVMRLVPQRHGKQLEIFIVDESGVVSSGCGNVRAMDKLIGKVKTREAEASNAADKDMIESAMLADGTTHEELDETLQYLAKGGLKAFRGRRCVEIYTVVSMVSMGLLAISLFVAGFYKEYIVHEDLSRAPPKHVRVKAKHIFINTKDVWMNSAIAWVIIATTWFLLRALYCKKMHGGTYQNNRGLRLNLRLALVTVCIGVKVFIIIALTWVFKPYIGCWIYGIVILYCIVVAVRASETVLICCGRNPMRKWLDPVFL</sequence>
<feature type="region of interest" description="Disordered" evidence="1">
    <location>
        <begin position="1"/>
        <end position="44"/>
    </location>
</feature>